<dbReference type="EMBL" id="CP137640">
    <property type="protein sequence ID" value="WVX83990.1"/>
    <property type="molecule type" value="Genomic_DNA"/>
</dbReference>
<accession>A0ABZ2CPZ6</accession>
<organism evidence="1 2">
    <name type="scientific">Niallia oryzisoli</name>
    <dbReference type="NCBI Taxonomy" id="1737571"/>
    <lineage>
        <taxon>Bacteria</taxon>
        <taxon>Bacillati</taxon>
        <taxon>Bacillota</taxon>
        <taxon>Bacilli</taxon>
        <taxon>Bacillales</taxon>
        <taxon>Bacillaceae</taxon>
        <taxon>Niallia</taxon>
    </lineage>
</organism>
<reference evidence="1 2" key="1">
    <citation type="submission" date="2023-10" db="EMBL/GenBank/DDBJ databases">
        <title>Niallia locisalis sp.nov. isolated from a salt pond sample.</title>
        <authorList>
            <person name="Li X.-J."/>
            <person name="Dong L."/>
        </authorList>
    </citation>
    <scope>NUCLEOTIDE SEQUENCE [LARGE SCALE GENOMIC DNA]</scope>
    <source>
        <strain evidence="1 2">DSM 29761</strain>
    </source>
</reference>
<proteinExistence type="predicted"/>
<dbReference type="RefSeq" id="WP_338452862.1">
    <property type="nucleotide sequence ID" value="NZ_CP137640.1"/>
</dbReference>
<gene>
    <name evidence="1" type="ORF">R4Z09_13945</name>
</gene>
<name>A0ABZ2CPZ6_9BACI</name>
<evidence type="ECO:0000313" key="2">
    <source>
        <dbReference type="Proteomes" id="UP001357223"/>
    </source>
</evidence>
<dbReference type="Proteomes" id="UP001357223">
    <property type="component" value="Chromosome"/>
</dbReference>
<evidence type="ECO:0000313" key="1">
    <source>
        <dbReference type="EMBL" id="WVX83990.1"/>
    </source>
</evidence>
<protein>
    <submittedName>
        <fullName evidence="1">Uncharacterized protein</fullName>
    </submittedName>
</protein>
<sequence>MTINEIKVAIDPFIEQNTEDLILDRSGDGKGISMLGNTGQCC</sequence>
<keyword evidence="2" id="KW-1185">Reference proteome</keyword>